<dbReference type="InterPro" id="IPR011055">
    <property type="entry name" value="Dup_hybrid_motif"/>
</dbReference>
<proteinExistence type="predicted"/>
<dbReference type="PANTHER" id="PTHR21666">
    <property type="entry name" value="PEPTIDASE-RELATED"/>
    <property type="match status" value="1"/>
</dbReference>
<feature type="domain" description="M23ase beta-sheet core" evidence="2">
    <location>
        <begin position="133"/>
        <end position="227"/>
    </location>
</feature>
<reference evidence="3 4" key="1">
    <citation type="submission" date="2018-01" db="EMBL/GenBank/DDBJ databases">
        <title>The complete genome sequence of Chromatium okenii LaCa, a purple sulfur bacterium with a turbulent life.</title>
        <authorList>
            <person name="Luedin S.M."/>
            <person name="Liechti N."/>
            <person name="Storelli N."/>
            <person name="Danza F."/>
            <person name="Wittwer M."/>
            <person name="Pothier J.F."/>
            <person name="Tonolla M.A."/>
        </authorList>
    </citation>
    <scope>NUCLEOTIDE SEQUENCE [LARGE SCALE GENOMIC DNA]</scope>
    <source>
        <strain evidence="3 4">LaCa</strain>
    </source>
</reference>
<dbReference type="RefSeq" id="WP_105074530.1">
    <property type="nucleotide sequence ID" value="NZ_PPGH01000037.1"/>
</dbReference>
<protein>
    <submittedName>
        <fullName evidence="3">Peptidase M23</fullName>
    </submittedName>
</protein>
<comment type="caution">
    <text evidence="3">The sequence shown here is derived from an EMBL/GenBank/DDBJ whole genome shotgun (WGS) entry which is preliminary data.</text>
</comment>
<dbReference type="AlphaFoldDB" id="A0A2S7XPZ4"/>
<dbReference type="Pfam" id="PF01551">
    <property type="entry name" value="Peptidase_M23"/>
    <property type="match status" value="1"/>
</dbReference>
<dbReference type="InterPro" id="IPR050570">
    <property type="entry name" value="Cell_wall_metabolism_enzyme"/>
</dbReference>
<evidence type="ECO:0000256" key="1">
    <source>
        <dbReference type="SAM" id="MobiDB-lite"/>
    </source>
</evidence>
<dbReference type="GO" id="GO:0004222">
    <property type="term" value="F:metalloendopeptidase activity"/>
    <property type="evidence" value="ECO:0007669"/>
    <property type="project" value="TreeGrafter"/>
</dbReference>
<accession>A0A2S7XPZ4</accession>
<dbReference type="Gene3D" id="2.70.70.10">
    <property type="entry name" value="Glucose Permease (Domain IIA)"/>
    <property type="match status" value="1"/>
</dbReference>
<dbReference type="SUPFAM" id="SSF51261">
    <property type="entry name" value="Duplicated hybrid motif"/>
    <property type="match status" value="1"/>
</dbReference>
<sequence>MAADAVENEDVNAMAVRLADMQAELLRLNALGERLVKMANLDPTEFDFVNPPPQGGAERGRVRDYTIKELAAELGGVVDALVDRQRKLDVLDELLVDKELSAAATPSSWPVRSGYISSPFGYRVHPTKHVRMFHEGVDIASARGTPITSVADGVVIYSGTRRGYGRVVDIRHDNGLVTRYAHNTRRMWLRRSTGFPRRQDRHSRRDGTATGPHLHFEVLNNDRPLNPVPYLNSNVVWRSGANTLASYSMR</sequence>
<evidence type="ECO:0000313" key="3">
    <source>
        <dbReference type="EMBL" id="PQJ95508.1"/>
    </source>
</evidence>
<evidence type="ECO:0000313" key="4">
    <source>
        <dbReference type="Proteomes" id="UP000239936"/>
    </source>
</evidence>
<gene>
    <name evidence="3" type="ORF">CXB77_15170</name>
</gene>
<dbReference type="PANTHER" id="PTHR21666:SF270">
    <property type="entry name" value="MUREIN HYDROLASE ACTIVATOR ENVC"/>
    <property type="match status" value="1"/>
</dbReference>
<feature type="region of interest" description="Disordered" evidence="1">
    <location>
        <begin position="193"/>
        <end position="214"/>
    </location>
</feature>
<evidence type="ECO:0000259" key="2">
    <source>
        <dbReference type="Pfam" id="PF01551"/>
    </source>
</evidence>
<keyword evidence="4" id="KW-1185">Reference proteome</keyword>
<organism evidence="3 4">
    <name type="scientific">Chromatium okenii</name>
    <dbReference type="NCBI Taxonomy" id="61644"/>
    <lineage>
        <taxon>Bacteria</taxon>
        <taxon>Pseudomonadati</taxon>
        <taxon>Pseudomonadota</taxon>
        <taxon>Gammaproteobacteria</taxon>
        <taxon>Chromatiales</taxon>
        <taxon>Chromatiaceae</taxon>
        <taxon>Chromatium</taxon>
    </lineage>
</organism>
<dbReference type="EMBL" id="PPGH01000037">
    <property type="protein sequence ID" value="PQJ95508.1"/>
    <property type="molecule type" value="Genomic_DNA"/>
</dbReference>
<dbReference type="OrthoDB" id="9805070at2"/>
<dbReference type="InterPro" id="IPR016047">
    <property type="entry name" value="M23ase_b-sheet_dom"/>
</dbReference>
<dbReference type="CDD" id="cd12797">
    <property type="entry name" value="M23_peptidase"/>
    <property type="match status" value="1"/>
</dbReference>
<dbReference type="Proteomes" id="UP000239936">
    <property type="component" value="Unassembled WGS sequence"/>
</dbReference>
<name>A0A2S7XPZ4_9GAMM</name>